<reference evidence="12" key="2">
    <citation type="submission" date="2023-11" db="UniProtKB">
        <authorList>
            <consortium name="WormBaseParasite"/>
        </authorList>
    </citation>
    <scope>IDENTIFICATION</scope>
</reference>
<dbReference type="Gene3D" id="1.20.1070.10">
    <property type="entry name" value="Rhodopsin 7-helix transmembrane proteins"/>
    <property type="match status" value="1"/>
</dbReference>
<keyword evidence="7" id="KW-0807">Transducer</keyword>
<evidence type="ECO:0000256" key="6">
    <source>
        <dbReference type="ARBA" id="ARBA00023170"/>
    </source>
</evidence>
<dbReference type="CDD" id="cd00637">
    <property type="entry name" value="7tm_classA_rhodopsin-like"/>
    <property type="match status" value="1"/>
</dbReference>
<evidence type="ECO:0000313" key="10">
    <source>
        <dbReference type="EMBL" id="VDP25062.1"/>
    </source>
</evidence>
<organism evidence="10 11">
    <name type="scientific">Schistosoma margrebowiei</name>
    <dbReference type="NCBI Taxonomy" id="48269"/>
    <lineage>
        <taxon>Eukaryota</taxon>
        <taxon>Metazoa</taxon>
        <taxon>Spiralia</taxon>
        <taxon>Lophotrochozoa</taxon>
        <taxon>Platyhelminthes</taxon>
        <taxon>Trematoda</taxon>
        <taxon>Digenea</taxon>
        <taxon>Strigeidida</taxon>
        <taxon>Schistosomatoidea</taxon>
        <taxon>Schistosomatidae</taxon>
        <taxon>Schistosoma</taxon>
    </lineage>
</organism>
<protein>
    <submittedName>
        <fullName evidence="12">G_PROTEIN_RECEP_F1_2 domain-containing protein</fullName>
    </submittedName>
</protein>
<comment type="subcellular location">
    <subcellularLocation>
        <location evidence="1">Membrane</location>
        <topology evidence="1">Multi-pass membrane protein</topology>
    </subcellularLocation>
</comment>
<dbReference type="OrthoDB" id="6240264at2759"/>
<feature type="domain" description="G-protein coupled receptors family 1 profile" evidence="9">
    <location>
        <begin position="62"/>
        <end position="334"/>
    </location>
</feature>
<feature type="transmembrane region" description="Helical" evidence="8">
    <location>
        <begin position="220"/>
        <end position="245"/>
    </location>
</feature>
<proteinExistence type="predicted"/>
<dbReference type="AlphaFoldDB" id="A0A183MNZ0"/>
<dbReference type="PROSITE" id="PS50262">
    <property type="entry name" value="G_PROTEIN_RECEP_F1_2"/>
    <property type="match status" value="1"/>
</dbReference>
<keyword evidence="6" id="KW-0675">Receptor</keyword>
<sequence length="370" mass="42947">MFPYDKLDEYFFYDTPTDLIAACGQLNVNSSQVYKVQCIVTKVLGTWSAYLLPIICGLGLITHSLVVIIIFKCLKCIPRQLIYTGCLSCSNILTNILFAWLWLFPAKGLPYITNGQIYFFIFNTSRIACRLCRFTYSLSTTLTSNLILCSAIDRCLSIYFPMKLLHLSNRHAWYICLIVLIISSIMMSPFLIVIDWIQVGQFHICWIEESLFHLQIYHTLFANLGLVQSILIVIVNIAFIARLIIQTKRTRHTIARNKKELKHISISIILLAFSMSYVLTALPQTTVYLLAFLWSYTNEVIDEVYEVWIRLMYNLADIGWNLHFTRELIDLIMYFIYLKPLRRILLYKIKKIINMANSSNPNTSDHPSLK</sequence>
<dbReference type="GO" id="GO:0004930">
    <property type="term" value="F:G protein-coupled receptor activity"/>
    <property type="evidence" value="ECO:0007669"/>
    <property type="project" value="UniProtKB-KW"/>
</dbReference>
<evidence type="ECO:0000259" key="9">
    <source>
        <dbReference type="PROSITE" id="PS50262"/>
    </source>
</evidence>
<dbReference type="GO" id="GO:0005886">
    <property type="term" value="C:plasma membrane"/>
    <property type="evidence" value="ECO:0007669"/>
    <property type="project" value="TreeGrafter"/>
</dbReference>
<evidence type="ECO:0000256" key="8">
    <source>
        <dbReference type="SAM" id="Phobius"/>
    </source>
</evidence>
<dbReference type="PANTHER" id="PTHR24243:SF233">
    <property type="entry name" value="THYROTROPIN-RELEASING HORMONE RECEPTOR"/>
    <property type="match status" value="1"/>
</dbReference>
<dbReference type="InterPro" id="IPR017452">
    <property type="entry name" value="GPCR_Rhodpsn_7TM"/>
</dbReference>
<reference evidence="10 11" key="1">
    <citation type="submission" date="2018-11" db="EMBL/GenBank/DDBJ databases">
        <authorList>
            <consortium name="Pathogen Informatics"/>
        </authorList>
    </citation>
    <scope>NUCLEOTIDE SEQUENCE [LARGE SCALE GENOMIC DNA]</scope>
    <source>
        <strain evidence="10 11">Zambia</strain>
    </source>
</reference>
<evidence type="ECO:0000256" key="7">
    <source>
        <dbReference type="ARBA" id="ARBA00023224"/>
    </source>
</evidence>
<keyword evidence="4" id="KW-0297">G-protein coupled receptor</keyword>
<dbReference type="Pfam" id="PF00001">
    <property type="entry name" value="7tm_1"/>
    <property type="match status" value="1"/>
</dbReference>
<dbReference type="Proteomes" id="UP000277204">
    <property type="component" value="Unassembled WGS sequence"/>
</dbReference>
<dbReference type="EMBL" id="UZAI01017456">
    <property type="protein sequence ID" value="VDP25062.1"/>
    <property type="molecule type" value="Genomic_DNA"/>
</dbReference>
<feature type="transmembrane region" description="Helical" evidence="8">
    <location>
        <begin position="266"/>
        <end position="294"/>
    </location>
</feature>
<evidence type="ECO:0000256" key="4">
    <source>
        <dbReference type="ARBA" id="ARBA00023040"/>
    </source>
</evidence>
<keyword evidence="11" id="KW-1185">Reference proteome</keyword>
<evidence type="ECO:0000256" key="3">
    <source>
        <dbReference type="ARBA" id="ARBA00022989"/>
    </source>
</evidence>
<dbReference type="InterPro" id="IPR000276">
    <property type="entry name" value="GPCR_Rhodpsn"/>
</dbReference>
<keyword evidence="5 8" id="KW-0472">Membrane</keyword>
<evidence type="ECO:0000313" key="11">
    <source>
        <dbReference type="Proteomes" id="UP000277204"/>
    </source>
</evidence>
<feature type="transmembrane region" description="Helical" evidence="8">
    <location>
        <begin position="50"/>
        <end position="74"/>
    </location>
</feature>
<evidence type="ECO:0000256" key="1">
    <source>
        <dbReference type="ARBA" id="ARBA00004141"/>
    </source>
</evidence>
<dbReference type="SUPFAM" id="SSF81321">
    <property type="entry name" value="Family A G protein-coupled receptor-like"/>
    <property type="match status" value="1"/>
</dbReference>
<name>A0A183MNZ0_9TREM</name>
<dbReference type="PANTHER" id="PTHR24243">
    <property type="entry name" value="G-PROTEIN COUPLED RECEPTOR"/>
    <property type="match status" value="1"/>
</dbReference>
<feature type="transmembrane region" description="Helical" evidence="8">
    <location>
        <begin position="172"/>
        <end position="194"/>
    </location>
</feature>
<evidence type="ECO:0000313" key="12">
    <source>
        <dbReference type="WBParaSite" id="SMRG1_4250.1"/>
    </source>
</evidence>
<dbReference type="Proteomes" id="UP000050790">
    <property type="component" value="Unassembled WGS sequence"/>
</dbReference>
<evidence type="ECO:0000256" key="5">
    <source>
        <dbReference type="ARBA" id="ARBA00023136"/>
    </source>
</evidence>
<keyword evidence="3 8" id="KW-1133">Transmembrane helix</keyword>
<evidence type="ECO:0000256" key="2">
    <source>
        <dbReference type="ARBA" id="ARBA00022692"/>
    </source>
</evidence>
<gene>
    <name evidence="10" type="ORF">SMRZ_LOCUS17765</name>
</gene>
<keyword evidence="2 8" id="KW-0812">Transmembrane</keyword>
<dbReference type="WBParaSite" id="SMRG1_4250.1">
    <property type="protein sequence ID" value="SMRG1_4250.1"/>
    <property type="gene ID" value="SMRG1_4250"/>
</dbReference>
<accession>A0A183MNZ0</accession>
<feature type="transmembrane region" description="Helical" evidence="8">
    <location>
        <begin position="81"/>
        <end position="103"/>
    </location>
</feature>